<keyword evidence="8" id="KW-1185">Reference proteome</keyword>
<evidence type="ECO:0000313" key="8">
    <source>
        <dbReference type="Proteomes" id="UP000037822"/>
    </source>
</evidence>
<dbReference type="Pfam" id="PF01594">
    <property type="entry name" value="AI-2E_transport"/>
    <property type="match status" value="1"/>
</dbReference>
<evidence type="ECO:0000256" key="2">
    <source>
        <dbReference type="ARBA" id="ARBA00009773"/>
    </source>
</evidence>
<protein>
    <submittedName>
        <fullName evidence="7">Permease</fullName>
    </submittedName>
</protein>
<dbReference type="PANTHER" id="PTHR21716">
    <property type="entry name" value="TRANSMEMBRANE PROTEIN"/>
    <property type="match status" value="1"/>
</dbReference>
<evidence type="ECO:0000313" key="7">
    <source>
        <dbReference type="EMBL" id="KPH73720.1"/>
    </source>
</evidence>
<keyword evidence="5 6" id="KW-0472">Membrane</keyword>
<keyword evidence="4 6" id="KW-1133">Transmembrane helix</keyword>
<evidence type="ECO:0000256" key="4">
    <source>
        <dbReference type="ARBA" id="ARBA00022989"/>
    </source>
</evidence>
<proteinExistence type="inferred from homology"/>
<dbReference type="InterPro" id="IPR002549">
    <property type="entry name" value="AI-2E-like"/>
</dbReference>
<evidence type="ECO:0000256" key="6">
    <source>
        <dbReference type="SAM" id="Phobius"/>
    </source>
</evidence>
<feature type="transmembrane region" description="Helical" evidence="6">
    <location>
        <begin position="233"/>
        <end position="252"/>
    </location>
</feature>
<dbReference type="AlphaFoldDB" id="A0A0N1EXD4"/>
<dbReference type="GO" id="GO:0055085">
    <property type="term" value="P:transmembrane transport"/>
    <property type="evidence" value="ECO:0007669"/>
    <property type="project" value="TreeGrafter"/>
</dbReference>
<gene>
    <name evidence="7" type="ORF">AE618_26735</name>
</gene>
<feature type="transmembrane region" description="Helical" evidence="6">
    <location>
        <begin position="298"/>
        <end position="323"/>
    </location>
</feature>
<organism evidence="7 8">
    <name type="scientific">Bosea vaviloviae</name>
    <dbReference type="NCBI Taxonomy" id="1526658"/>
    <lineage>
        <taxon>Bacteria</taxon>
        <taxon>Pseudomonadati</taxon>
        <taxon>Pseudomonadota</taxon>
        <taxon>Alphaproteobacteria</taxon>
        <taxon>Hyphomicrobiales</taxon>
        <taxon>Boseaceae</taxon>
        <taxon>Bosea</taxon>
    </lineage>
</organism>
<dbReference type="PANTHER" id="PTHR21716:SF64">
    <property type="entry name" value="AI-2 TRANSPORT PROTEIN TQSA"/>
    <property type="match status" value="1"/>
</dbReference>
<dbReference type="Proteomes" id="UP000037822">
    <property type="component" value="Unassembled WGS sequence"/>
</dbReference>
<feature type="transmembrane region" description="Helical" evidence="6">
    <location>
        <begin position="144"/>
        <end position="161"/>
    </location>
</feature>
<keyword evidence="3 6" id="KW-0812">Transmembrane</keyword>
<feature type="transmembrane region" description="Helical" evidence="6">
    <location>
        <begin position="15"/>
        <end position="48"/>
    </location>
</feature>
<dbReference type="GO" id="GO:0016020">
    <property type="term" value="C:membrane"/>
    <property type="evidence" value="ECO:0007669"/>
    <property type="project" value="UniProtKB-SubCell"/>
</dbReference>
<evidence type="ECO:0000256" key="5">
    <source>
        <dbReference type="ARBA" id="ARBA00023136"/>
    </source>
</evidence>
<dbReference type="EMBL" id="LGSZ01000095">
    <property type="protein sequence ID" value="KPH73720.1"/>
    <property type="molecule type" value="Genomic_DNA"/>
</dbReference>
<name>A0A0N1EXD4_9HYPH</name>
<evidence type="ECO:0000256" key="1">
    <source>
        <dbReference type="ARBA" id="ARBA00004141"/>
    </source>
</evidence>
<sequence>MPMTSGRIHQGAQVLIAIILVVAALSVASSVFAPVAFALFIIALVWPLQRSLQGFLPRMLALAISIVVMVLAFLAFGSLIVWAFGRVGRWIAADAARFQQFYDQATLWLEGHGIAVTGLWAENFNVAWMLRMAQTISGRLNTTMSFWLVVLVYVILGLLEVEDFGRKLRGMRNRLVGDVLLRGSMQTAAKLHRYMMVRTAMSLITGVLVWGFATVVGLPLAAEWGFIAFSLNYIPFLGPLVATVFPTLFAMTQFGSWQAVVAVFACLNLIQFIVGSYIEPRVAGSALSMSPTLVLFSVFFWSYLWGVFGAFIGVPLTIALLTFCAQHPASQWLAELFGSGAPEPVPANDVVKA</sequence>
<comment type="caution">
    <text evidence="7">The sequence shown here is derived from an EMBL/GenBank/DDBJ whole genome shotgun (WGS) entry which is preliminary data.</text>
</comment>
<feature type="transmembrane region" description="Helical" evidence="6">
    <location>
        <begin position="60"/>
        <end position="84"/>
    </location>
</feature>
<comment type="subcellular location">
    <subcellularLocation>
        <location evidence="1">Membrane</location>
        <topology evidence="1">Multi-pass membrane protein</topology>
    </subcellularLocation>
</comment>
<reference evidence="7 8" key="1">
    <citation type="submission" date="2015-07" db="EMBL/GenBank/DDBJ databases">
        <title>Whole genome sequencing of Bosea vaviloviae isolated from cave pool.</title>
        <authorList>
            <person name="Tan N.E.H."/>
            <person name="Lee Y.P."/>
            <person name="Gan H.M."/>
            <person name="Barton H."/>
            <person name="Savka M.A."/>
        </authorList>
    </citation>
    <scope>NUCLEOTIDE SEQUENCE [LARGE SCALE GENOMIC DNA]</scope>
    <source>
        <strain evidence="7 8">SD260</strain>
    </source>
</reference>
<comment type="similarity">
    <text evidence="2">Belongs to the autoinducer-2 exporter (AI-2E) (TC 2.A.86) family.</text>
</comment>
<feature type="transmembrane region" description="Helical" evidence="6">
    <location>
        <begin position="200"/>
        <end position="221"/>
    </location>
</feature>
<evidence type="ECO:0000256" key="3">
    <source>
        <dbReference type="ARBA" id="ARBA00022692"/>
    </source>
</evidence>
<feature type="transmembrane region" description="Helical" evidence="6">
    <location>
        <begin position="259"/>
        <end position="278"/>
    </location>
</feature>
<accession>A0A0N1EXD4</accession>